<reference evidence="2 3" key="1">
    <citation type="submission" date="2018-04" db="EMBL/GenBank/DDBJ databases">
        <title>Genomic Encyclopedia of Archaeal and Bacterial Type Strains, Phase II (KMG-II): from individual species to whole genera.</title>
        <authorList>
            <person name="Goeker M."/>
        </authorList>
    </citation>
    <scope>NUCLEOTIDE SEQUENCE [LARGE SCALE GENOMIC DNA]</scope>
    <source>
        <strain evidence="2 3">DSM 21823</strain>
    </source>
</reference>
<dbReference type="Gene3D" id="3.40.50.2000">
    <property type="entry name" value="Glycogen Phosphorylase B"/>
    <property type="match status" value="1"/>
</dbReference>
<dbReference type="PANTHER" id="PTHR12526">
    <property type="entry name" value="GLYCOSYLTRANSFERASE"/>
    <property type="match status" value="1"/>
</dbReference>
<dbReference type="InterPro" id="IPR001296">
    <property type="entry name" value="Glyco_trans_1"/>
</dbReference>
<dbReference type="SUPFAM" id="SSF53756">
    <property type="entry name" value="UDP-Glycosyltransferase/glycogen phosphorylase"/>
    <property type="match status" value="1"/>
</dbReference>
<dbReference type="GO" id="GO:0016757">
    <property type="term" value="F:glycosyltransferase activity"/>
    <property type="evidence" value="ECO:0007669"/>
    <property type="project" value="InterPro"/>
</dbReference>
<protein>
    <submittedName>
        <fullName evidence="2">Glycosyltransferase involved in cell wall biosynthesis</fullName>
    </submittedName>
</protein>
<comment type="caution">
    <text evidence="2">The sequence shown here is derived from an EMBL/GenBank/DDBJ whole genome shotgun (WGS) entry which is preliminary data.</text>
</comment>
<keyword evidence="2" id="KW-0808">Transferase</keyword>
<accession>A0A2T6AS25</accession>
<gene>
    <name evidence="2" type="ORF">C8N34_11695</name>
</gene>
<evidence type="ECO:0000313" key="2">
    <source>
        <dbReference type="EMBL" id="PTX46618.1"/>
    </source>
</evidence>
<dbReference type="EMBL" id="QBKP01000016">
    <property type="protein sequence ID" value="PTX46618.1"/>
    <property type="molecule type" value="Genomic_DNA"/>
</dbReference>
<dbReference type="CDD" id="cd03801">
    <property type="entry name" value="GT4_PimA-like"/>
    <property type="match status" value="1"/>
</dbReference>
<feature type="domain" description="Glycosyl transferase family 1" evidence="1">
    <location>
        <begin position="221"/>
        <end position="357"/>
    </location>
</feature>
<dbReference type="AlphaFoldDB" id="A0A2T6AS25"/>
<keyword evidence="3" id="KW-1185">Reference proteome</keyword>
<proteinExistence type="predicted"/>
<name>A0A2T6AS25_9RHOB</name>
<sequence length="579" mass="61912">MAVFADALAVDDPPMTDLAPNAAIYFAADGYDPGAKGINGRRVAGESFIRGFFRHADAPALMSFTPKPADQALFTRLAGEERPGMTVQHLPLRSPQRLAEPGTLFFPSPNFAGECWRRAPHGDASWSICGITHTISTRGVMQGFFDLRMAPQMEWDAVICTSRAVQSAVLTQMDMIDAHAKARFMANPPPRPQLPVIPLGIDCGAFAPDAAAGAALRARLGAGAADTVFTCIARLTPYEKFDPLPLYIALAEAQRRLGPRQKLHLALCGIFRDAFSRKVFEEGAARLMPDVGFLVLDGADAAERRAALSGADVFTFPIDNIQETFGLAPIEAMAAGLPVLVSDWDGMRDTVTPDVGIRVPTRTLGPGHAVSEALRHFGGADTYPQYCALTSQMTAIDIRALVEAILSLAGNPDLRRRLGAAGQARAAALYDWRVIVPQMQALWGELAARRGAATAPALPPAGRLAVAPSPFAYFASYPSAAGGFAGVRFASATPQPPLPVAEMLVLRNYTGMGRSTERPEAFAAMAEAIAAAGAPGISRDDLASAHKYNPLTVDRLLIWLLKYGYIRRLPAVTPVQSRK</sequence>
<evidence type="ECO:0000259" key="1">
    <source>
        <dbReference type="Pfam" id="PF00534"/>
    </source>
</evidence>
<evidence type="ECO:0000313" key="3">
    <source>
        <dbReference type="Proteomes" id="UP000244224"/>
    </source>
</evidence>
<organism evidence="2 3">
    <name type="scientific">Gemmobacter caeni</name>
    <dbReference type="NCBI Taxonomy" id="589035"/>
    <lineage>
        <taxon>Bacteria</taxon>
        <taxon>Pseudomonadati</taxon>
        <taxon>Pseudomonadota</taxon>
        <taxon>Alphaproteobacteria</taxon>
        <taxon>Rhodobacterales</taxon>
        <taxon>Paracoccaceae</taxon>
        <taxon>Gemmobacter</taxon>
    </lineage>
</organism>
<dbReference type="Pfam" id="PF00534">
    <property type="entry name" value="Glycos_transf_1"/>
    <property type="match status" value="1"/>
</dbReference>
<dbReference type="Proteomes" id="UP000244224">
    <property type="component" value="Unassembled WGS sequence"/>
</dbReference>